<evidence type="ECO:0000256" key="1">
    <source>
        <dbReference type="SAM" id="MobiDB-lite"/>
    </source>
</evidence>
<feature type="region of interest" description="Disordered" evidence="1">
    <location>
        <begin position="1"/>
        <end position="63"/>
    </location>
</feature>
<sequence length="419" mass="47399">MFTASNPRQDGPKVGGLSGSAPHKFAPRNSNYRTSREEGKIMSQSVRPESGGAEGDNDDNEAETVNSLGHEAMKKHKVFKKLFESMDALTFKEVNNREWTCPACRAGAAETHKGLKPLIDHAKNARQWNVRLHRKLVKVLEEELKRRSAAGFAVQEVYGKWLSLQEGHIDSQIVWPPIVIVENTGFKLQDNQQSSGMGNKELLEAFKAYKPTKAKQAYGPKGHRGRSLLIFEESAVGYLEADRLQKDFLKEGRGRADWDRRGTLIHPTGAKRVLYGYMANKEDMENFNKHSGSGKSKYDMLSYKAMVIEPVKKMKENSQKLDWLDAKMLEDKAVTKSLEETVDTMAARLEIQKSEVKIIIGKVAEKCDEWKKGLDHLERIYKEQIDELMGDVEKRDKEIKQMKELTTAEAGAISLIKAF</sequence>
<organism evidence="3">
    <name type="scientific">Picea sitchensis</name>
    <name type="common">Sitka spruce</name>
    <name type="synonym">Pinus sitchensis</name>
    <dbReference type="NCBI Taxonomy" id="3332"/>
    <lineage>
        <taxon>Eukaryota</taxon>
        <taxon>Viridiplantae</taxon>
        <taxon>Streptophyta</taxon>
        <taxon>Embryophyta</taxon>
        <taxon>Tracheophyta</taxon>
        <taxon>Spermatophyta</taxon>
        <taxon>Pinopsida</taxon>
        <taxon>Pinidae</taxon>
        <taxon>Conifers I</taxon>
        <taxon>Pinales</taxon>
        <taxon>Pinaceae</taxon>
        <taxon>Picea</taxon>
    </lineage>
</organism>
<dbReference type="InterPro" id="IPR038588">
    <property type="entry name" value="XS_domain_sf"/>
</dbReference>
<dbReference type="CDD" id="cd12266">
    <property type="entry name" value="RRM_like_XS"/>
    <property type="match status" value="1"/>
</dbReference>
<dbReference type="Pfam" id="PF03468">
    <property type="entry name" value="XS"/>
    <property type="match status" value="1"/>
</dbReference>
<dbReference type="Gene3D" id="3.30.70.2890">
    <property type="entry name" value="XS domain"/>
    <property type="match status" value="1"/>
</dbReference>
<dbReference type="AlphaFoldDB" id="A9NW99"/>
<name>A9NW99_PICSI</name>
<reference evidence="3" key="1">
    <citation type="journal article" date="2008" name="BMC Genomics">
        <title>A conifer genomics resource of 200,000 spruce (Picea spp.) ESTs and 6,464 high-quality, sequence-finished full-length cDNAs for Sitka spruce (Picea sitchensis).</title>
        <authorList>
            <person name="Ralph S.G."/>
            <person name="Chun H.J."/>
            <person name="Kolosova N."/>
            <person name="Cooper D."/>
            <person name="Oddy C."/>
            <person name="Ritland C.E."/>
            <person name="Kirkpatrick R."/>
            <person name="Moore R."/>
            <person name="Barber S."/>
            <person name="Holt R.A."/>
            <person name="Jones S.J."/>
            <person name="Marra M.A."/>
            <person name="Douglas C.J."/>
            <person name="Ritland K."/>
            <person name="Bohlmann J."/>
        </authorList>
    </citation>
    <scope>NUCLEOTIDE SEQUENCE</scope>
    <source>
        <tissue evidence="3">Bark</tissue>
    </source>
</reference>
<evidence type="ECO:0000259" key="2">
    <source>
        <dbReference type="Pfam" id="PF03468"/>
    </source>
</evidence>
<dbReference type="InterPro" id="IPR005380">
    <property type="entry name" value="XS_domain"/>
</dbReference>
<protein>
    <recommendedName>
        <fullName evidence="2">XS domain-containing protein</fullName>
    </recommendedName>
</protein>
<dbReference type="GO" id="GO:0051607">
    <property type="term" value="P:defense response to virus"/>
    <property type="evidence" value="ECO:0007669"/>
    <property type="project" value="InterPro"/>
</dbReference>
<feature type="domain" description="XS" evidence="2">
    <location>
        <begin position="170"/>
        <end position="285"/>
    </location>
</feature>
<dbReference type="EMBL" id="EF085607">
    <property type="protein sequence ID" value="ABK24910.1"/>
    <property type="molecule type" value="mRNA"/>
</dbReference>
<dbReference type="InterPro" id="IPR044287">
    <property type="entry name" value="SGS3"/>
</dbReference>
<accession>A9NW99</accession>
<proteinExistence type="evidence at transcript level"/>
<evidence type="ECO:0000313" key="3">
    <source>
        <dbReference type="EMBL" id="ABK24910.1"/>
    </source>
</evidence>
<dbReference type="GO" id="GO:0031047">
    <property type="term" value="P:regulatory ncRNA-mediated gene silencing"/>
    <property type="evidence" value="ECO:0007669"/>
    <property type="project" value="InterPro"/>
</dbReference>
<dbReference type="PANTHER" id="PTHR46602">
    <property type="entry name" value="PROTEIN SUPPRESSOR OF GENE SILENCING 3"/>
    <property type="match status" value="1"/>
</dbReference>
<dbReference type="PANTHER" id="PTHR46602:SF1">
    <property type="entry name" value="PROTEIN SUPPRESSOR OF GENE SILENCING 3"/>
    <property type="match status" value="1"/>
</dbReference>